<dbReference type="Proteomes" id="UP000325081">
    <property type="component" value="Unassembled WGS sequence"/>
</dbReference>
<keyword evidence="1" id="KW-0378">Hydrolase</keyword>
<dbReference type="AlphaFoldDB" id="A0A5A7R462"/>
<accession>A0A5A7R462</accession>
<keyword evidence="1" id="KW-0540">Nuclease</keyword>
<comment type="caution">
    <text evidence="1">The sequence shown here is derived from an EMBL/GenBank/DDBJ whole genome shotgun (WGS) entry which is preliminary data.</text>
</comment>
<dbReference type="EMBL" id="BKCP01009515">
    <property type="protein sequence ID" value="GER51164.1"/>
    <property type="molecule type" value="Genomic_DNA"/>
</dbReference>
<proteinExistence type="predicted"/>
<reference evidence="2" key="1">
    <citation type="journal article" date="2019" name="Curr. Biol.">
        <title>Genome Sequence of Striga asiatica Provides Insight into the Evolution of Plant Parasitism.</title>
        <authorList>
            <person name="Yoshida S."/>
            <person name="Kim S."/>
            <person name="Wafula E.K."/>
            <person name="Tanskanen J."/>
            <person name="Kim Y.M."/>
            <person name="Honaas L."/>
            <person name="Yang Z."/>
            <person name="Spallek T."/>
            <person name="Conn C.E."/>
            <person name="Ichihashi Y."/>
            <person name="Cheong K."/>
            <person name="Cui S."/>
            <person name="Der J.P."/>
            <person name="Gundlach H."/>
            <person name="Jiao Y."/>
            <person name="Hori C."/>
            <person name="Ishida J.K."/>
            <person name="Kasahara H."/>
            <person name="Kiba T."/>
            <person name="Kim M.S."/>
            <person name="Koo N."/>
            <person name="Laohavisit A."/>
            <person name="Lee Y.H."/>
            <person name="Lumba S."/>
            <person name="McCourt P."/>
            <person name="Mortimer J.C."/>
            <person name="Mutuku J.M."/>
            <person name="Nomura T."/>
            <person name="Sasaki-Sekimoto Y."/>
            <person name="Seto Y."/>
            <person name="Wang Y."/>
            <person name="Wakatake T."/>
            <person name="Sakakibara H."/>
            <person name="Demura T."/>
            <person name="Yamaguchi S."/>
            <person name="Yoneyama K."/>
            <person name="Manabe R.I."/>
            <person name="Nelson D.C."/>
            <person name="Schulman A.H."/>
            <person name="Timko M.P."/>
            <person name="dePamphilis C.W."/>
            <person name="Choi D."/>
            <person name="Shirasu K."/>
        </authorList>
    </citation>
    <scope>NUCLEOTIDE SEQUENCE [LARGE SCALE GENOMIC DNA]</scope>
    <source>
        <strain evidence="2">cv. UVA1</strain>
    </source>
</reference>
<sequence length="149" mass="17040">MTLVETWLLPPVGPSLANPKSESFASLIAMKKRKPLCSPKSNFEAEAPRKRLEIRTPCEDIPNTCHSYSIILQPDNIHRLRNGLTSKEMILQASPRHKLVHQKPIIVLQTVANEFHQIRMGELPQIVHFCLQSRTKDINTYIHTKSQLN</sequence>
<gene>
    <name evidence="1" type="ORF">STAS_28521</name>
</gene>
<protein>
    <submittedName>
        <fullName evidence="1">5'-3' exonuclease family protein</fullName>
    </submittedName>
</protein>
<keyword evidence="2" id="KW-1185">Reference proteome</keyword>
<organism evidence="1 2">
    <name type="scientific">Striga asiatica</name>
    <name type="common">Asiatic witchweed</name>
    <name type="synonym">Buchnera asiatica</name>
    <dbReference type="NCBI Taxonomy" id="4170"/>
    <lineage>
        <taxon>Eukaryota</taxon>
        <taxon>Viridiplantae</taxon>
        <taxon>Streptophyta</taxon>
        <taxon>Embryophyta</taxon>
        <taxon>Tracheophyta</taxon>
        <taxon>Spermatophyta</taxon>
        <taxon>Magnoliopsida</taxon>
        <taxon>eudicotyledons</taxon>
        <taxon>Gunneridae</taxon>
        <taxon>Pentapetalae</taxon>
        <taxon>asterids</taxon>
        <taxon>lamiids</taxon>
        <taxon>Lamiales</taxon>
        <taxon>Orobanchaceae</taxon>
        <taxon>Buchnereae</taxon>
        <taxon>Striga</taxon>
    </lineage>
</organism>
<dbReference type="OrthoDB" id="2002837at2759"/>
<keyword evidence="1" id="KW-0269">Exonuclease</keyword>
<dbReference type="GO" id="GO:0004527">
    <property type="term" value="F:exonuclease activity"/>
    <property type="evidence" value="ECO:0007669"/>
    <property type="project" value="UniProtKB-KW"/>
</dbReference>
<name>A0A5A7R462_STRAF</name>
<evidence type="ECO:0000313" key="1">
    <source>
        <dbReference type="EMBL" id="GER51164.1"/>
    </source>
</evidence>
<evidence type="ECO:0000313" key="2">
    <source>
        <dbReference type="Proteomes" id="UP000325081"/>
    </source>
</evidence>